<feature type="chain" id="PRO_5015409627" description="Ribose/galactose ABC transporter substrate-binding protein" evidence="1">
    <location>
        <begin position="19"/>
        <end position="574"/>
    </location>
</feature>
<dbReference type="Gene3D" id="3.40.50.2300">
    <property type="match status" value="2"/>
</dbReference>
<evidence type="ECO:0000256" key="1">
    <source>
        <dbReference type="SAM" id="SignalP"/>
    </source>
</evidence>
<organism evidence="2 3">
    <name type="scientific">Williamsoniiplasma luminosum</name>
    <dbReference type="NCBI Taxonomy" id="214888"/>
    <lineage>
        <taxon>Bacteria</taxon>
        <taxon>Bacillati</taxon>
        <taxon>Mycoplasmatota</taxon>
        <taxon>Mollicutes</taxon>
        <taxon>Entomoplasmatales</taxon>
        <taxon>Williamsoniiplasma</taxon>
    </lineage>
</organism>
<evidence type="ECO:0008006" key="4">
    <source>
        <dbReference type="Google" id="ProtNLM"/>
    </source>
</evidence>
<reference evidence="3" key="1">
    <citation type="submission" date="2018-02" db="EMBL/GenBank/DDBJ databases">
        <title>Firefly genomes illuminate parallel origins of bioluminescence in beetles.</title>
        <authorList>
            <person name="Fallon T.R."/>
            <person name="Lower S.E.S."/>
            <person name="Behringer M."/>
            <person name="Weng J.-K."/>
        </authorList>
    </citation>
    <scope>NUCLEOTIDE SEQUENCE [LARGE SCALE GENOMIC DNA]</scope>
</reference>
<accession>A0A2S0NJ92</accession>
<name>A0A2S0NJ92_9MOLU</name>
<feature type="signal peptide" evidence="1">
    <location>
        <begin position="1"/>
        <end position="18"/>
    </location>
</feature>
<evidence type="ECO:0000313" key="3">
    <source>
        <dbReference type="Proteomes" id="UP000239250"/>
    </source>
</evidence>
<proteinExistence type="predicted"/>
<evidence type="ECO:0000313" key="2">
    <source>
        <dbReference type="EMBL" id="AVP49075.1"/>
    </source>
</evidence>
<protein>
    <recommendedName>
        <fullName evidence="4">Ribose/galactose ABC transporter substrate-binding protein</fullName>
    </recommendedName>
</protein>
<dbReference type="AlphaFoldDB" id="A0A2S0NJ92"/>
<dbReference type="PROSITE" id="PS51257">
    <property type="entry name" value="PROKAR_LIPOPROTEIN"/>
    <property type="match status" value="1"/>
</dbReference>
<sequence length="574" mass="63270">MKKLIVHLSAFSTVGLTAATVVSCIPAKFADGPIGQRVVIVTDGGNIRDRSFNESSWESVIDYGAQIHTNIYTDETRTKLKTFTDTPEGKAEAFKFDYASSWAGREFRLENPQIDPIVRKETFEPAEKASSNYVETAGHDLTNFYAGYKMGLYKKADAILLAGFGHLGSVGKLIKWMEKDEKTLVLLDAQVDYQYEKDADGKNKLGADGRPIPTQNKNVISVQYDSELSGFNAAWDTALWANMPKIDMTTGKWAEGNKLNGDANGDGEISMGTFGGISTKFSVDNSMWGYLLAIELFNQTIAGKTFNLKDANGVEKSFTPELIKFGNVKTGIIKDLAAQNNSDTSWFSGTFGYGDANRKGTIPYLTGNGTDIIMGVAGPQTNDIAETDAKYKPYIVGIDTDQIKSVGVDKNAQERFITSSTKGLAQAAIDSFKKSKSLKYIFEDEAKTKVSHYVNGKETDDGYLAKQEPTWTISSSRKPGVKWEKGENLAINAVDYGTGFAQEIFAKLPEFYKSLGEKPQHYIKGEELQKAAKLIIKIAGNKKSNEWKIEDDGIDGYKNYFDRFLLSLPTKGDK</sequence>
<dbReference type="RefSeq" id="WP_303662421.1">
    <property type="nucleotide sequence ID" value="NZ_CP027019.1"/>
</dbReference>
<dbReference type="EMBL" id="CP027019">
    <property type="protein sequence ID" value="AVP49075.1"/>
    <property type="molecule type" value="Genomic_DNA"/>
</dbReference>
<gene>
    <name evidence="2" type="ORF">C5T88_00550</name>
</gene>
<dbReference type="Proteomes" id="UP000239250">
    <property type="component" value="Chromosome"/>
</dbReference>
<keyword evidence="1" id="KW-0732">Signal</keyword>